<dbReference type="OrthoDB" id="2583774at2759"/>
<comment type="caution">
    <text evidence="2">The sequence shown here is derived from an EMBL/GenBank/DDBJ whole genome shotgun (WGS) entry which is preliminary data.</text>
</comment>
<dbReference type="InterPro" id="IPR016181">
    <property type="entry name" value="Acyl_CoA_acyltransferase"/>
</dbReference>
<accession>A0A7J6LUX1</accession>
<feature type="domain" description="N-acetyltransferase" evidence="1">
    <location>
        <begin position="1"/>
        <end position="140"/>
    </location>
</feature>
<dbReference type="AlphaFoldDB" id="A0A7J6LUX1"/>
<dbReference type="Gene3D" id="3.40.630.30">
    <property type="match status" value="1"/>
</dbReference>
<sequence length="300" mass="33911">MFVAVDPKAPDGRNVVGYVEWSVAYPAPLCVQSALSETEKRGRVVHVMQVQVSKDWRNKKVGSMMLPKALEHVGAGNTVATSWAVGVHLTVKRANKYAIKLYEKFNFTHVGEGEGRSYNASELEYRPGRSGDVMFGKPIRRIWKYQRFVAVDPKAPHGRDVVGYVESTADYPLPLCVKSALSDEEMRSILVYLLRVKVREDWQNKKVGSTMLPGALEDNIVGYVEWTADYPLPLCIKTTLSDKEKRGIVIYILRVNVREDWQNRKVGTMMLPRALKNYRLLIDTLDLAFSSRGTPQGQAY</sequence>
<evidence type="ECO:0000313" key="3">
    <source>
        <dbReference type="Proteomes" id="UP000570595"/>
    </source>
</evidence>
<dbReference type="InterPro" id="IPR050276">
    <property type="entry name" value="MshD_Acetyltransferase"/>
</dbReference>
<gene>
    <name evidence="2" type="ORF">FOZ61_002022</name>
</gene>
<dbReference type="EMBL" id="JABAHT010000153">
    <property type="protein sequence ID" value="KAF4663014.1"/>
    <property type="molecule type" value="Genomic_DNA"/>
</dbReference>
<dbReference type="PROSITE" id="PS51186">
    <property type="entry name" value="GNAT"/>
    <property type="match status" value="1"/>
</dbReference>
<organism evidence="2 3">
    <name type="scientific">Perkinsus olseni</name>
    <name type="common">Perkinsus atlanticus</name>
    <dbReference type="NCBI Taxonomy" id="32597"/>
    <lineage>
        <taxon>Eukaryota</taxon>
        <taxon>Sar</taxon>
        <taxon>Alveolata</taxon>
        <taxon>Perkinsozoa</taxon>
        <taxon>Perkinsea</taxon>
        <taxon>Perkinsida</taxon>
        <taxon>Perkinsidae</taxon>
        <taxon>Perkinsus</taxon>
    </lineage>
</organism>
<name>A0A7J6LUX1_PEROL</name>
<proteinExistence type="predicted"/>
<dbReference type="PANTHER" id="PTHR43617">
    <property type="entry name" value="L-AMINO ACID N-ACETYLTRANSFERASE"/>
    <property type="match status" value="1"/>
</dbReference>
<dbReference type="Pfam" id="PF00583">
    <property type="entry name" value="Acetyltransf_1"/>
    <property type="match status" value="1"/>
</dbReference>
<dbReference type="SUPFAM" id="SSF55729">
    <property type="entry name" value="Acyl-CoA N-acyltransferases (Nat)"/>
    <property type="match status" value="1"/>
</dbReference>
<dbReference type="GO" id="GO:0016747">
    <property type="term" value="F:acyltransferase activity, transferring groups other than amino-acyl groups"/>
    <property type="evidence" value="ECO:0007669"/>
    <property type="project" value="InterPro"/>
</dbReference>
<protein>
    <recommendedName>
        <fullName evidence="1">N-acetyltransferase domain-containing protein</fullName>
    </recommendedName>
</protein>
<evidence type="ECO:0000259" key="1">
    <source>
        <dbReference type="PROSITE" id="PS51186"/>
    </source>
</evidence>
<evidence type="ECO:0000313" key="2">
    <source>
        <dbReference type="EMBL" id="KAF4663014.1"/>
    </source>
</evidence>
<reference evidence="2 3" key="1">
    <citation type="submission" date="2020-04" db="EMBL/GenBank/DDBJ databases">
        <title>Perkinsus olseni comparative genomics.</title>
        <authorList>
            <person name="Bogema D.R."/>
        </authorList>
    </citation>
    <scope>NUCLEOTIDE SEQUENCE [LARGE SCALE GENOMIC DNA]</scope>
    <source>
        <strain evidence="2">ATCC PRA-179</strain>
    </source>
</reference>
<dbReference type="InterPro" id="IPR000182">
    <property type="entry name" value="GNAT_dom"/>
</dbReference>
<dbReference type="Proteomes" id="UP000570595">
    <property type="component" value="Unassembled WGS sequence"/>
</dbReference>